<evidence type="ECO:0000256" key="3">
    <source>
        <dbReference type="ARBA" id="ARBA00022603"/>
    </source>
</evidence>
<dbReference type="REBASE" id="298418">
    <property type="entry name" value="M.Mne10166ORF76P"/>
</dbReference>
<dbReference type="NCBIfam" id="TIGR00497">
    <property type="entry name" value="hsdM"/>
    <property type="match status" value="1"/>
</dbReference>
<evidence type="ECO:0000256" key="2">
    <source>
        <dbReference type="ARBA" id="ARBA00011900"/>
    </source>
</evidence>
<dbReference type="InterPro" id="IPR038333">
    <property type="entry name" value="T1MK-like_N_sf"/>
</dbReference>
<dbReference type="EC" id="2.1.1.72" evidence="2"/>
<dbReference type="GO" id="GO:0009007">
    <property type="term" value="F:site-specific DNA-methyltransferase (adenine-specific) activity"/>
    <property type="evidence" value="ECO:0007669"/>
    <property type="project" value="UniProtKB-EC"/>
</dbReference>
<evidence type="ECO:0000259" key="9">
    <source>
        <dbReference type="Pfam" id="PF02384"/>
    </source>
</evidence>
<dbReference type="Proteomes" id="UP000289440">
    <property type="component" value="Chromosome"/>
</dbReference>
<protein>
    <recommendedName>
        <fullName evidence="2">site-specific DNA-methyltransferase (adenine-specific)</fullName>
        <ecNumber evidence="2">2.1.1.72</ecNumber>
    </recommendedName>
</protein>
<dbReference type="InterPro" id="IPR051537">
    <property type="entry name" value="DNA_Adenine_Mtase"/>
</dbReference>
<accession>A0A449A4D7</accession>
<dbReference type="EMBL" id="LR214951">
    <property type="protein sequence ID" value="VEU59121.1"/>
    <property type="molecule type" value="Genomic_DNA"/>
</dbReference>
<evidence type="ECO:0000313" key="11">
    <source>
        <dbReference type="EMBL" id="VEU59121.1"/>
    </source>
</evidence>
<feature type="coiled-coil region" evidence="8">
    <location>
        <begin position="477"/>
        <end position="520"/>
    </location>
</feature>
<keyword evidence="3 11" id="KW-0489">Methyltransferase</keyword>
<dbReference type="AlphaFoldDB" id="A0A449A4D7"/>
<dbReference type="Gene3D" id="3.40.50.150">
    <property type="entry name" value="Vaccinia Virus protein VP39"/>
    <property type="match status" value="1"/>
</dbReference>
<evidence type="ECO:0000256" key="8">
    <source>
        <dbReference type="SAM" id="Coils"/>
    </source>
</evidence>
<dbReference type="GO" id="GO:0003677">
    <property type="term" value="F:DNA binding"/>
    <property type="evidence" value="ECO:0007669"/>
    <property type="project" value="InterPro"/>
</dbReference>
<dbReference type="InterPro" id="IPR004546">
    <property type="entry name" value="Restrct_endonuc_T1M"/>
</dbReference>
<dbReference type="PROSITE" id="PS00092">
    <property type="entry name" value="N6_MTASE"/>
    <property type="match status" value="1"/>
</dbReference>
<dbReference type="PANTHER" id="PTHR42933:SF1">
    <property type="entry name" value="SITE-SPECIFIC DNA-METHYLTRANSFERASE (ADENINE-SPECIFIC)"/>
    <property type="match status" value="1"/>
</dbReference>
<comment type="catalytic activity">
    <reaction evidence="7">
        <text>a 2'-deoxyadenosine in DNA + S-adenosyl-L-methionine = an N(6)-methyl-2'-deoxyadenosine in DNA + S-adenosyl-L-homocysteine + H(+)</text>
        <dbReference type="Rhea" id="RHEA:15197"/>
        <dbReference type="Rhea" id="RHEA-COMP:12418"/>
        <dbReference type="Rhea" id="RHEA-COMP:12419"/>
        <dbReference type="ChEBI" id="CHEBI:15378"/>
        <dbReference type="ChEBI" id="CHEBI:57856"/>
        <dbReference type="ChEBI" id="CHEBI:59789"/>
        <dbReference type="ChEBI" id="CHEBI:90615"/>
        <dbReference type="ChEBI" id="CHEBI:90616"/>
        <dbReference type="EC" id="2.1.1.72"/>
    </reaction>
</comment>
<evidence type="ECO:0000256" key="7">
    <source>
        <dbReference type="ARBA" id="ARBA00047942"/>
    </source>
</evidence>
<dbReference type="InterPro" id="IPR029063">
    <property type="entry name" value="SAM-dependent_MTases_sf"/>
</dbReference>
<keyword evidence="5" id="KW-0949">S-adenosyl-L-methionine</keyword>
<dbReference type="SUPFAM" id="SSF53335">
    <property type="entry name" value="S-adenosyl-L-methionine-dependent methyltransferases"/>
    <property type="match status" value="1"/>
</dbReference>
<dbReference type="PANTHER" id="PTHR42933">
    <property type="entry name" value="SLR6095 PROTEIN"/>
    <property type="match status" value="1"/>
</dbReference>
<evidence type="ECO:0000256" key="4">
    <source>
        <dbReference type="ARBA" id="ARBA00022679"/>
    </source>
</evidence>
<evidence type="ECO:0000256" key="5">
    <source>
        <dbReference type="ARBA" id="ARBA00022691"/>
    </source>
</evidence>
<feature type="domain" description="N6 adenine-specific DNA methyltransferase N-terminal" evidence="10">
    <location>
        <begin position="7"/>
        <end position="163"/>
    </location>
</feature>
<proteinExistence type="inferred from homology"/>
<evidence type="ECO:0000313" key="12">
    <source>
        <dbReference type="Proteomes" id="UP000289440"/>
    </source>
</evidence>
<keyword evidence="8" id="KW-0175">Coiled coil</keyword>
<sequence>MSSNNELKSVVDKICNTLRNNMETTEYRDYIIGFLFYKYLSELSEQNFEKYKKRLKNISYEEFDQTNSQYKAIEEMIFKDEESFFINYKYSFQNVVKQVYQGKTIIPLLEEAFEQIEIMNNGLDVENKEYFSDLFKSIDLTDKNLGNIEEEKERTIQTIIKEISSLKLSMEDVDHFGTTYEHLLSEFASDSGKKAGEFYTPSSVAQLISDIASYNRTKISKAYDPACGSGSLLIKLIRKDNIKHFGKIYGQEIKNATYNLARMNFILRGVPFSKIDIKNGDTLLKPMHIQEEGTFDCVVANPPFSLKWNPSKELAKDVRFNPFPSLAPKRYADFAFLQHMLYHVEPKNGIVVSVFSLGVLNRNNPKAEKEIRKYIVDKNYIDTIIFMPENLFYNTSISTCIIVARKNKPSNEKGIFMINATKEFEASKRQNILTNENITKIFNAWKNKKEIEKFAKYIPYDEIVSNDYSLSMGLYDLDNYQEETENINIKEVEAELKKINQEIEEQEKLFEKNLAEFEKKYNN</sequence>
<dbReference type="KEGG" id="mnu:NCTC10166_00076"/>
<comment type="similarity">
    <text evidence="1">Belongs to the N(4)/N(6)-methyltransferase family.</text>
</comment>
<evidence type="ECO:0000256" key="1">
    <source>
        <dbReference type="ARBA" id="ARBA00006594"/>
    </source>
</evidence>
<dbReference type="InterPro" id="IPR003356">
    <property type="entry name" value="DNA_methylase_A-5"/>
</dbReference>
<dbReference type="InterPro" id="IPR022749">
    <property type="entry name" value="D12N6_MeTrfase_N"/>
</dbReference>
<keyword evidence="12" id="KW-1185">Reference proteome</keyword>
<keyword evidence="4 11" id="KW-0808">Transferase</keyword>
<dbReference type="Pfam" id="PF12161">
    <property type="entry name" value="HsdM_N"/>
    <property type="match status" value="1"/>
</dbReference>
<dbReference type="Pfam" id="PF02384">
    <property type="entry name" value="N6_Mtase"/>
    <property type="match status" value="1"/>
</dbReference>
<reference evidence="11 12" key="1">
    <citation type="submission" date="2019-01" db="EMBL/GenBank/DDBJ databases">
        <authorList>
            <consortium name="Pathogen Informatics"/>
        </authorList>
    </citation>
    <scope>NUCLEOTIDE SEQUENCE [LARGE SCALE GENOMIC DNA]</scope>
    <source>
        <strain evidence="11 12">NCTC10166</strain>
    </source>
</reference>
<organism evidence="11 12">
    <name type="scientific">Mesomycoplasma neurolyticum</name>
    <dbReference type="NCBI Taxonomy" id="2120"/>
    <lineage>
        <taxon>Bacteria</taxon>
        <taxon>Bacillati</taxon>
        <taxon>Mycoplasmatota</taxon>
        <taxon>Mycoplasmoidales</taxon>
        <taxon>Metamycoplasmataceae</taxon>
        <taxon>Mesomycoplasma</taxon>
    </lineage>
</organism>
<gene>
    <name evidence="11" type="ORF">NCTC10166_00076</name>
</gene>
<dbReference type="Gene3D" id="1.20.1260.30">
    <property type="match status" value="1"/>
</dbReference>
<name>A0A449A4D7_9BACT</name>
<dbReference type="PRINTS" id="PR00507">
    <property type="entry name" value="N12N6MTFRASE"/>
</dbReference>
<dbReference type="OrthoDB" id="9814572at2"/>
<keyword evidence="6" id="KW-0680">Restriction system</keyword>
<evidence type="ECO:0000256" key="6">
    <source>
        <dbReference type="ARBA" id="ARBA00022747"/>
    </source>
</evidence>
<feature type="domain" description="DNA methylase adenine-specific" evidence="9">
    <location>
        <begin position="173"/>
        <end position="477"/>
    </location>
</feature>
<dbReference type="GO" id="GO:0032259">
    <property type="term" value="P:methylation"/>
    <property type="evidence" value="ECO:0007669"/>
    <property type="project" value="UniProtKB-KW"/>
</dbReference>
<evidence type="ECO:0000259" key="10">
    <source>
        <dbReference type="Pfam" id="PF12161"/>
    </source>
</evidence>
<dbReference type="RefSeq" id="WP_129719507.1">
    <property type="nucleotide sequence ID" value="NZ_LR214951.1"/>
</dbReference>
<dbReference type="InterPro" id="IPR002052">
    <property type="entry name" value="DNA_methylase_N6_adenine_CS"/>
</dbReference>
<dbReference type="GO" id="GO:0009307">
    <property type="term" value="P:DNA restriction-modification system"/>
    <property type="evidence" value="ECO:0007669"/>
    <property type="project" value="UniProtKB-KW"/>
</dbReference>
<dbReference type="GO" id="GO:0008170">
    <property type="term" value="F:N-methyltransferase activity"/>
    <property type="evidence" value="ECO:0007669"/>
    <property type="project" value="InterPro"/>
</dbReference>